<evidence type="ECO:0000313" key="1">
    <source>
        <dbReference type="EMBL" id="SEH06125.1"/>
    </source>
</evidence>
<sequence>MQGINFIVNDQQEKVAVVIDLQNYAELWEDFYDSLLAKQRKDEPRESLADFKAQLIQQGKLDNV</sequence>
<dbReference type="RefSeq" id="WP_103919951.1">
    <property type="nucleotide sequence ID" value="NZ_FMSV02000435.1"/>
</dbReference>
<protein>
    <submittedName>
        <fullName evidence="1">Uncharacterized protein</fullName>
    </submittedName>
</protein>
<accession>A0A1H6FAU6</accession>
<dbReference type="Proteomes" id="UP000236724">
    <property type="component" value="Unassembled WGS sequence"/>
</dbReference>
<dbReference type="OrthoDB" id="9803638at2"/>
<evidence type="ECO:0000313" key="2">
    <source>
        <dbReference type="Proteomes" id="UP000236724"/>
    </source>
</evidence>
<proteinExistence type="predicted"/>
<reference evidence="1 2" key="1">
    <citation type="submission" date="2016-10" db="EMBL/GenBank/DDBJ databases">
        <authorList>
            <person name="de Groot N.N."/>
        </authorList>
    </citation>
    <scope>NUCLEOTIDE SEQUENCE [LARGE SCALE GENOMIC DNA]</scope>
    <source>
        <strain evidence="1">MBHS1</strain>
    </source>
</reference>
<organism evidence="1 2">
    <name type="scientific">Candidatus Venteria ishoeyi</name>
    <dbReference type="NCBI Taxonomy" id="1899563"/>
    <lineage>
        <taxon>Bacteria</taxon>
        <taxon>Pseudomonadati</taxon>
        <taxon>Pseudomonadota</taxon>
        <taxon>Gammaproteobacteria</taxon>
        <taxon>Thiotrichales</taxon>
        <taxon>Thiotrichaceae</taxon>
        <taxon>Venteria</taxon>
    </lineage>
</organism>
<dbReference type="EMBL" id="FMSV02000435">
    <property type="protein sequence ID" value="SEH06125.1"/>
    <property type="molecule type" value="Genomic_DNA"/>
</dbReference>
<keyword evidence="2" id="KW-1185">Reference proteome</keyword>
<name>A0A1H6FAU6_9GAMM</name>
<dbReference type="AlphaFoldDB" id="A0A1H6FAU6"/>
<gene>
    <name evidence="1" type="ORF">MBHS_01980</name>
</gene>